<dbReference type="SUPFAM" id="SSF75445">
    <property type="entry name" value="D-ribose-5-phosphate isomerase (RpiA), lid domain"/>
    <property type="match status" value="1"/>
</dbReference>
<dbReference type="OrthoDB" id="1555531at2759"/>
<dbReference type="Gene3D" id="3.40.50.1360">
    <property type="match status" value="1"/>
</dbReference>
<gene>
    <name evidence="9" type="ORF">GOMPHAMPRED_007926</name>
</gene>
<dbReference type="AlphaFoldDB" id="A0A8H3I3C4"/>
<dbReference type="GO" id="GO:0006014">
    <property type="term" value="P:D-ribose metabolic process"/>
    <property type="evidence" value="ECO:0007669"/>
    <property type="project" value="TreeGrafter"/>
</dbReference>
<reference evidence="9" key="1">
    <citation type="submission" date="2021-03" db="EMBL/GenBank/DDBJ databases">
        <authorList>
            <person name="Tagirdzhanova G."/>
        </authorList>
    </citation>
    <scope>NUCLEOTIDE SEQUENCE</scope>
</reference>
<dbReference type="GO" id="GO:0004751">
    <property type="term" value="F:ribose-5-phosphate isomerase activity"/>
    <property type="evidence" value="ECO:0007669"/>
    <property type="project" value="UniProtKB-EC"/>
</dbReference>
<dbReference type="SUPFAM" id="SSF100950">
    <property type="entry name" value="NagB/RpiA/CoA transferase-like"/>
    <property type="match status" value="1"/>
</dbReference>
<name>A0A8H3I3C4_9LECA</name>
<comment type="caution">
    <text evidence="9">The sequence shown here is derived from an EMBL/GenBank/DDBJ whole genome shotgun (WGS) entry which is preliminary data.</text>
</comment>
<dbReference type="PANTHER" id="PTHR11934">
    <property type="entry name" value="RIBOSE-5-PHOSPHATE ISOMERASE"/>
    <property type="match status" value="1"/>
</dbReference>
<dbReference type="InterPro" id="IPR004788">
    <property type="entry name" value="Ribose5P_isomerase_type_A"/>
</dbReference>
<comment type="pathway">
    <text evidence="2">Carbohydrate degradation; pentose phosphate pathway; D-ribose 5-phosphate from D-ribulose 5-phosphate (non-oxidative stage): step 1/1.</text>
</comment>
<proteinExistence type="inferred from homology"/>
<dbReference type="GO" id="GO:0009052">
    <property type="term" value="P:pentose-phosphate shunt, non-oxidative branch"/>
    <property type="evidence" value="ECO:0007669"/>
    <property type="project" value="InterPro"/>
</dbReference>
<evidence type="ECO:0000256" key="3">
    <source>
        <dbReference type="ARBA" id="ARBA00008088"/>
    </source>
</evidence>
<dbReference type="Gene3D" id="3.30.70.260">
    <property type="match status" value="1"/>
</dbReference>
<dbReference type="NCBIfam" id="TIGR00021">
    <property type="entry name" value="rpiA"/>
    <property type="match status" value="1"/>
</dbReference>
<evidence type="ECO:0000313" key="9">
    <source>
        <dbReference type="EMBL" id="CAF9913462.1"/>
    </source>
</evidence>
<evidence type="ECO:0000256" key="4">
    <source>
        <dbReference type="ARBA" id="ARBA00011959"/>
    </source>
</evidence>
<dbReference type="EC" id="5.3.1.6" evidence="4"/>
<evidence type="ECO:0000256" key="7">
    <source>
        <dbReference type="ARBA" id="ARBA00029734"/>
    </source>
</evidence>
<keyword evidence="10" id="KW-1185">Reference proteome</keyword>
<evidence type="ECO:0000256" key="1">
    <source>
        <dbReference type="ARBA" id="ARBA00001713"/>
    </source>
</evidence>
<dbReference type="PANTHER" id="PTHR11934:SF0">
    <property type="entry name" value="RIBOSE-5-PHOSPHATE ISOMERASE"/>
    <property type="match status" value="1"/>
</dbReference>
<dbReference type="UniPathway" id="UPA00115">
    <property type="reaction ID" value="UER00412"/>
</dbReference>
<organism evidence="9 10">
    <name type="scientific">Gomphillus americanus</name>
    <dbReference type="NCBI Taxonomy" id="1940652"/>
    <lineage>
        <taxon>Eukaryota</taxon>
        <taxon>Fungi</taxon>
        <taxon>Dikarya</taxon>
        <taxon>Ascomycota</taxon>
        <taxon>Pezizomycotina</taxon>
        <taxon>Lecanoromycetes</taxon>
        <taxon>OSLEUM clade</taxon>
        <taxon>Ostropomycetidae</taxon>
        <taxon>Ostropales</taxon>
        <taxon>Graphidaceae</taxon>
        <taxon>Gomphilloideae</taxon>
        <taxon>Gomphillus</taxon>
    </lineage>
</organism>
<evidence type="ECO:0000256" key="8">
    <source>
        <dbReference type="ARBA" id="ARBA00032273"/>
    </source>
</evidence>
<sequence length="277" mass="29537">MSAIEAAKKLAATKAVAENFHPEYRYIGIGSGTTIVYVVEAIKDLGIPTDQMSFVPTGYQSRQLIIKAGFKPLTFDSIPPDTLLDVCFDGADEVDEELNCIKGGGACLHQEKLVATHSKKFVCVADYRKLQRRLLTEWKTIPIEVEPLAINSVVAQLINELGSLGPRVRDGTQDKAGPAKTDQGNFIVDAPFAPLLLASDVAAQGSGFIQGKTGWEVTALATRIKCIEGVLSVGIFSGENGEHALARGIKMGGQKPSVVYFGMADGSVTVKRASGVL</sequence>
<accession>A0A8H3I3C4</accession>
<dbReference type="Proteomes" id="UP000664169">
    <property type="component" value="Unassembled WGS sequence"/>
</dbReference>
<evidence type="ECO:0000256" key="2">
    <source>
        <dbReference type="ARBA" id="ARBA00004988"/>
    </source>
</evidence>
<evidence type="ECO:0000313" key="10">
    <source>
        <dbReference type="Proteomes" id="UP000664169"/>
    </source>
</evidence>
<dbReference type="GO" id="GO:0005737">
    <property type="term" value="C:cytoplasm"/>
    <property type="evidence" value="ECO:0007669"/>
    <property type="project" value="TreeGrafter"/>
</dbReference>
<evidence type="ECO:0000256" key="6">
    <source>
        <dbReference type="ARBA" id="ARBA00023235"/>
    </source>
</evidence>
<keyword evidence="6" id="KW-0413">Isomerase</keyword>
<evidence type="ECO:0000256" key="5">
    <source>
        <dbReference type="ARBA" id="ARBA00019150"/>
    </source>
</evidence>
<dbReference type="InterPro" id="IPR037171">
    <property type="entry name" value="NagB/RpiA_transferase-like"/>
</dbReference>
<dbReference type="FunFam" id="3.40.50.1360:FF:000014">
    <property type="entry name" value="Ribose 5-phosphate isomerase"/>
    <property type="match status" value="1"/>
</dbReference>
<dbReference type="CDD" id="cd01398">
    <property type="entry name" value="RPI_A"/>
    <property type="match status" value="1"/>
</dbReference>
<protein>
    <recommendedName>
        <fullName evidence="5">Ribose-5-phosphate isomerase</fullName>
        <ecNumber evidence="4">5.3.1.6</ecNumber>
    </recommendedName>
    <alternativeName>
        <fullName evidence="8">D-ribose-5-phosphate ketol-isomerase</fullName>
    </alternativeName>
    <alternativeName>
        <fullName evidence="7">Phosphoriboisomerase</fullName>
    </alternativeName>
</protein>
<dbReference type="EMBL" id="CAJPDQ010000008">
    <property type="protein sequence ID" value="CAF9913462.1"/>
    <property type="molecule type" value="Genomic_DNA"/>
</dbReference>
<comment type="similarity">
    <text evidence="3">Belongs to the ribose 5-phosphate isomerase family.</text>
</comment>
<comment type="catalytic activity">
    <reaction evidence="1">
        <text>aldehydo-D-ribose 5-phosphate = D-ribulose 5-phosphate</text>
        <dbReference type="Rhea" id="RHEA:14657"/>
        <dbReference type="ChEBI" id="CHEBI:58121"/>
        <dbReference type="ChEBI" id="CHEBI:58273"/>
        <dbReference type="EC" id="5.3.1.6"/>
    </reaction>
</comment>
<dbReference type="Pfam" id="PF06026">
    <property type="entry name" value="Rib_5-P_isom_A"/>
    <property type="match status" value="1"/>
</dbReference>